<feature type="compositionally biased region" description="Polar residues" evidence="1">
    <location>
        <begin position="172"/>
        <end position="181"/>
    </location>
</feature>
<feature type="region of interest" description="Disordered" evidence="1">
    <location>
        <begin position="692"/>
        <end position="727"/>
    </location>
</feature>
<feature type="compositionally biased region" description="Polar residues" evidence="1">
    <location>
        <begin position="854"/>
        <end position="864"/>
    </location>
</feature>
<dbReference type="EMBL" id="CDHN01000001">
    <property type="protein sequence ID" value="CEJ82837.1"/>
    <property type="molecule type" value="Genomic_DNA"/>
</dbReference>
<feature type="region of interest" description="Disordered" evidence="1">
    <location>
        <begin position="47"/>
        <end position="534"/>
    </location>
</feature>
<feature type="compositionally biased region" description="Polar residues" evidence="1">
    <location>
        <begin position="1023"/>
        <end position="1032"/>
    </location>
</feature>
<feature type="compositionally biased region" description="Basic residues" evidence="1">
    <location>
        <begin position="1"/>
        <end position="10"/>
    </location>
</feature>
<protein>
    <submittedName>
        <fullName evidence="2">Uncharacterized protein</fullName>
    </submittedName>
</protein>
<evidence type="ECO:0000313" key="3">
    <source>
        <dbReference type="Proteomes" id="UP000039046"/>
    </source>
</evidence>
<dbReference type="HOGENOM" id="CLU_002643_0_0_1"/>
<feature type="compositionally biased region" description="Polar residues" evidence="1">
    <location>
        <begin position="1105"/>
        <end position="1132"/>
    </location>
</feature>
<feature type="compositionally biased region" description="Polar residues" evidence="1">
    <location>
        <begin position="698"/>
        <end position="724"/>
    </location>
</feature>
<name>A0A0A1T978_9HYPO</name>
<keyword evidence="3" id="KW-1185">Reference proteome</keyword>
<feature type="region of interest" description="Disordered" evidence="1">
    <location>
        <begin position="1"/>
        <end position="22"/>
    </location>
</feature>
<evidence type="ECO:0000256" key="1">
    <source>
        <dbReference type="SAM" id="MobiDB-lite"/>
    </source>
</evidence>
<feature type="region of interest" description="Disordered" evidence="1">
    <location>
        <begin position="569"/>
        <end position="673"/>
    </location>
</feature>
<dbReference type="Proteomes" id="UP000039046">
    <property type="component" value="Unassembled WGS sequence"/>
</dbReference>
<feature type="compositionally biased region" description="Polar residues" evidence="1">
    <location>
        <begin position="958"/>
        <end position="995"/>
    </location>
</feature>
<accession>A0A0A1T978</accession>
<organism evidence="2 3">
    <name type="scientific">[Torrubiella] hemipterigena</name>
    <dbReference type="NCBI Taxonomy" id="1531966"/>
    <lineage>
        <taxon>Eukaryota</taxon>
        <taxon>Fungi</taxon>
        <taxon>Dikarya</taxon>
        <taxon>Ascomycota</taxon>
        <taxon>Pezizomycotina</taxon>
        <taxon>Sordariomycetes</taxon>
        <taxon>Hypocreomycetidae</taxon>
        <taxon>Hypocreales</taxon>
        <taxon>Clavicipitaceae</taxon>
        <taxon>Clavicipitaceae incertae sedis</taxon>
        <taxon>'Torrubiella' clade</taxon>
    </lineage>
</organism>
<feature type="compositionally biased region" description="Acidic residues" evidence="1">
    <location>
        <begin position="660"/>
        <end position="673"/>
    </location>
</feature>
<gene>
    <name evidence="2" type="ORF">VHEMI02883</name>
</gene>
<feature type="compositionally biased region" description="Polar residues" evidence="1">
    <location>
        <begin position="766"/>
        <end position="787"/>
    </location>
</feature>
<dbReference type="OrthoDB" id="5423926at2759"/>
<feature type="compositionally biased region" description="Basic residues" evidence="1">
    <location>
        <begin position="1208"/>
        <end position="1219"/>
    </location>
</feature>
<feature type="compositionally biased region" description="Basic residues" evidence="1">
    <location>
        <begin position="267"/>
        <end position="276"/>
    </location>
</feature>
<dbReference type="AlphaFoldDB" id="A0A0A1T978"/>
<feature type="compositionally biased region" description="Acidic residues" evidence="1">
    <location>
        <begin position="585"/>
        <end position="597"/>
    </location>
</feature>
<reference evidence="2 3" key="1">
    <citation type="journal article" date="2015" name="Genome Announc.">
        <title>Draft Genome Sequence and Gene Annotation of the Entomopathogenic Fungus Verticillium hemipterigenum.</title>
        <authorList>
            <person name="Horn F."/>
            <person name="Habel A."/>
            <person name="Scharf D.H."/>
            <person name="Dworschak J."/>
            <person name="Brakhage A.A."/>
            <person name="Guthke R."/>
            <person name="Hertweck C."/>
            <person name="Linde J."/>
        </authorList>
    </citation>
    <scope>NUCLEOTIDE SEQUENCE [LARGE SCALE GENOMIC DNA]</scope>
</reference>
<feature type="region of interest" description="Disordered" evidence="1">
    <location>
        <begin position="749"/>
        <end position="1219"/>
    </location>
</feature>
<evidence type="ECO:0000313" key="2">
    <source>
        <dbReference type="EMBL" id="CEJ82837.1"/>
    </source>
</evidence>
<dbReference type="STRING" id="1531966.A0A0A1T978"/>
<feature type="compositionally biased region" description="Polar residues" evidence="1">
    <location>
        <begin position="189"/>
        <end position="209"/>
    </location>
</feature>
<feature type="compositionally biased region" description="Polar residues" evidence="1">
    <location>
        <begin position="379"/>
        <end position="401"/>
    </location>
</feature>
<feature type="compositionally biased region" description="Polar residues" evidence="1">
    <location>
        <begin position="914"/>
        <end position="924"/>
    </location>
</feature>
<feature type="compositionally biased region" description="Polar residues" evidence="1">
    <location>
        <begin position="135"/>
        <end position="154"/>
    </location>
</feature>
<sequence>MFGGSRRRARSAQPLTRETAHANAATAAASAFMRRDAQNASLSSAAAAAALKARPMSPTIVGDVQSKRVLRRTPSVSSATGLEGNRRRELARSPSVGSMTERTFRSPSPGRSPIPTLRDMPPIPSLPLNEGATGRSLTQAFRPASQRSTDNQASWFGGAAAGDPRTVRKASSAIQLSSRTSFEPRPGSVSPSINFSYPRVQSPTGSLRSQPDDQRLVYDPNSRRMVAASTLDIKPARKQSKKKAVSNTLADSSPGLPGTAEQAGQARPKKTKKTQKATKPTTEAAQMDDNGAHGQEPATIVTETPRLTKKPSIVREEPEREEWEAAEDQKSQPKSGKVGSDENTASPKTKAKKASATKQQRSPKTSKAPRTPESKVKINIQQRAPSESPARSTRFASSTDQLVVKHDPPPRSLSPRKSALKHSSPTRAISPSDDGSDVSGVGLTPEESALRKKNARVSWNDRSTVVASADSEPEPEAFTGVSPSPSPPTKKVWHNIVPKQLKKEAITLDEGETMAPRPALPSFGSVREKKVKDVEERPLVRPAVATGKLFQPALSDSVLTITEAANAFDTVTDVDRNSLSSGDSLLDDTSDEMDDSMTEVGTEVSAKGSKANIIKQGPEEDAIPTISISQASPQPNGQGPFFGGDTGSSQIAEATIDNDNANDSDTQPEDDIYADAHDSLAEVDGDGFMSLDAVLESPTGSPTATEFTESALNSATDAASSEQNPADWENAKAYWKSLSQEKRRQLELEALEEAGESGSTAAGSIQKAQPVQASDRTYQITPGSSWDTSDKNAAAITGKAERKTAGALRASMRDATAQPISTTAPEPTPKLTMRKSMRNSRPTSSSNIERHATTSESPLSTTAGSKMKKSLRQRPSTADDFASRSNVNGGARPASYHPDSALSHERKTSRDLALTQNNRKSMVSPTLRRRGSDSSESSFTRARAGSGGTREFRRSMRSGGQETSDPTTNRFSLRSMSPTAFKSSSTAVNSSTAGINSGRMRQSLRGESVDAASRRRGLFGKSSKGNTKTKPSGSRFADSSDEEDEPTSLFRSRFADSSDEEEPARPQSKSMQRSLRNKSKRATASAIDIRSTATGFDSPDIPESNLITQPKRVSTLEQSQNVNSTETSTPTRASHVRRGSFMSMLRRKKDAAERHSIDISDAADAGLARETSWPLPDENQSNGAVDVGGNSGSDKDRPSTSNGAPKIVKGKSKYLRRRSASQGMVGLDHTTLNGDPVDLPAVPAIPDLAELSPQKKKKFGTLRKMLRLHD</sequence>
<proteinExistence type="predicted"/>
<feature type="compositionally biased region" description="Polar residues" evidence="1">
    <location>
        <begin position="647"/>
        <end position="659"/>
    </location>
</feature>